<dbReference type="Proteomes" id="UP000217289">
    <property type="component" value="Chromosome"/>
</dbReference>
<gene>
    <name evidence="5" type="ORF">MEBOL_006171</name>
</gene>
<dbReference type="GO" id="GO:1990281">
    <property type="term" value="C:efflux pump complex"/>
    <property type="evidence" value="ECO:0007669"/>
    <property type="project" value="TreeGrafter"/>
</dbReference>
<dbReference type="SUPFAM" id="SSF111369">
    <property type="entry name" value="HlyD-like secretion proteins"/>
    <property type="match status" value="1"/>
</dbReference>
<reference evidence="5 6" key="1">
    <citation type="submission" date="2017-06" db="EMBL/GenBank/DDBJ databases">
        <authorList>
            <person name="Kim H.J."/>
            <person name="Triplett B.A."/>
        </authorList>
    </citation>
    <scope>NUCLEOTIDE SEQUENCE [LARGE SCALE GENOMIC DNA]</scope>
    <source>
        <strain evidence="5 6">DSM 14713</strain>
    </source>
</reference>
<dbReference type="KEGG" id="mbd:MEBOL_006171"/>
<dbReference type="RefSeq" id="WP_095980836.1">
    <property type="nucleotide sequence ID" value="NZ_CP022163.1"/>
</dbReference>
<feature type="domain" description="Multidrug resistance protein MdtA-like barrel-sandwich hybrid" evidence="3">
    <location>
        <begin position="39"/>
        <end position="191"/>
    </location>
</feature>
<sequence length="284" mass="30258">MRRWVWTMTVGGLLACLGTPAHARTHEEPFLGVVIPQEEVDVSSRVDSRLERLEVEVGESVHAGQVLARLDTRAPRQELAAAEAALEGSRAEGRAAALALSEAHARRVRYFTPRSLALGVYSQEELDTVRYAESDAHSRLRVAQARTLERRAQASELRQHLDDATLVAPFSGVVASKLSGPGARLAAGQPVLRLLDTRGWKVRFAVPEDAARQLRPGSPVEVKVLQGAHSLGGTVESIAPEVDAAARLVFALAAFSSPPPADVSAGMVVNVRPVLEQASAGGGP</sequence>
<dbReference type="PANTHER" id="PTHR30469:SF15">
    <property type="entry name" value="HLYD FAMILY OF SECRETION PROTEINS"/>
    <property type="match status" value="1"/>
</dbReference>
<dbReference type="InterPro" id="IPR058625">
    <property type="entry name" value="MdtA-like_BSH"/>
</dbReference>
<dbReference type="PROSITE" id="PS51257">
    <property type="entry name" value="PROKAR_LIPOPROTEIN"/>
    <property type="match status" value="1"/>
</dbReference>
<dbReference type="EMBL" id="CP022163">
    <property type="protein sequence ID" value="ATB32682.1"/>
    <property type="molecule type" value="Genomic_DNA"/>
</dbReference>
<dbReference type="Gene3D" id="2.40.50.100">
    <property type="match status" value="1"/>
</dbReference>
<evidence type="ECO:0000256" key="2">
    <source>
        <dbReference type="SAM" id="SignalP"/>
    </source>
</evidence>
<name>A0A250IN82_9BACT</name>
<dbReference type="Pfam" id="PF25954">
    <property type="entry name" value="Beta-barrel_RND_2"/>
    <property type="match status" value="1"/>
</dbReference>
<dbReference type="OrthoDB" id="5380662at2"/>
<dbReference type="GO" id="GO:0015562">
    <property type="term" value="F:efflux transmembrane transporter activity"/>
    <property type="evidence" value="ECO:0007669"/>
    <property type="project" value="TreeGrafter"/>
</dbReference>
<protein>
    <submittedName>
        <fullName evidence="5">Hemolysin D</fullName>
    </submittedName>
</protein>
<keyword evidence="6" id="KW-1185">Reference proteome</keyword>
<organism evidence="5 6">
    <name type="scientific">Melittangium boletus DSM 14713</name>
    <dbReference type="NCBI Taxonomy" id="1294270"/>
    <lineage>
        <taxon>Bacteria</taxon>
        <taxon>Pseudomonadati</taxon>
        <taxon>Myxococcota</taxon>
        <taxon>Myxococcia</taxon>
        <taxon>Myxococcales</taxon>
        <taxon>Cystobacterineae</taxon>
        <taxon>Archangiaceae</taxon>
        <taxon>Melittangium</taxon>
    </lineage>
</organism>
<dbReference type="PANTHER" id="PTHR30469">
    <property type="entry name" value="MULTIDRUG RESISTANCE PROTEIN MDTA"/>
    <property type="match status" value="1"/>
</dbReference>
<dbReference type="Pfam" id="PF25917">
    <property type="entry name" value="BSH_RND"/>
    <property type="match status" value="1"/>
</dbReference>
<evidence type="ECO:0000259" key="3">
    <source>
        <dbReference type="Pfam" id="PF25917"/>
    </source>
</evidence>
<evidence type="ECO:0000259" key="4">
    <source>
        <dbReference type="Pfam" id="PF25954"/>
    </source>
</evidence>
<dbReference type="InterPro" id="IPR058792">
    <property type="entry name" value="Beta-barrel_RND_2"/>
</dbReference>
<accession>A0A250IN82</accession>
<evidence type="ECO:0000313" key="6">
    <source>
        <dbReference type="Proteomes" id="UP000217289"/>
    </source>
</evidence>
<comment type="similarity">
    <text evidence="1">Belongs to the membrane fusion protein (MFP) (TC 8.A.1) family.</text>
</comment>
<feature type="signal peptide" evidence="2">
    <location>
        <begin position="1"/>
        <end position="23"/>
    </location>
</feature>
<dbReference type="Gene3D" id="1.10.287.470">
    <property type="entry name" value="Helix hairpin bin"/>
    <property type="match status" value="1"/>
</dbReference>
<dbReference type="NCBIfam" id="TIGR01730">
    <property type="entry name" value="RND_mfp"/>
    <property type="match status" value="1"/>
</dbReference>
<dbReference type="Gene3D" id="2.40.30.170">
    <property type="match status" value="1"/>
</dbReference>
<dbReference type="AlphaFoldDB" id="A0A250IN82"/>
<keyword evidence="2" id="KW-0732">Signal</keyword>
<evidence type="ECO:0000313" key="5">
    <source>
        <dbReference type="EMBL" id="ATB32682.1"/>
    </source>
</evidence>
<evidence type="ECO:0000256" key="1">
    <source>
        <dbReference type="ARBA" id="ARBA00009477"/>
    </source>
</evidence>
<feature type="chain" id="PRO_5012625803" evidence="2">
    <location>
        <begin position="24"/>
        <end position="284"/>
    </location>
</feature>
<proteinExistence type="inferred from homology"/>
<dbReference type="InterPro" id="IPR006143">
    <property type="entry name" value="RND_pump_MFP"/>
</dbReference>
<feature type="domain" description="CusB-like beta-barrel" evidence="4">
    <location>
        <begin position="202"/>
        <end position="272"/>
    </location>
</feature>